<gene>
    <name evidence="2" type="primary">20202029</name>
    <name evidence="1" type="ORF">HELRODRAFT_167667</name>
</gene>
<dbReference type="EnsemblMetazoa" id="HelroT167667">
    <property type="protein sequence ID" value="HelroP167667"/>
    <property type="gene ID" value="HelroG167667"/>
</dbReference>
<evidence type="ECO:0000313" key="1">
    <source>
        <dbReference type="EMBL" id="ESO09848.1"/>
    </source>
</evidence>
<dbReference type="CTD" id="20202029"/>
<accession>T1EZM9</accession>
<proteinExistence type="predicted"/>
<name>T1EZM9_HELRO</name>
<reference evidence="3" key="1">
    <citation type="submission" date="2012-12" db="EMBL/GenBank/DDBJ databases">
        <authorList>
            <person name="Hellsten U."/>
            <person name="Grimwood J."/>
            <person name="Chapman J.A."/>
            <person name="Shapiro H."/>
            <person name="Aerts A."/>
            <person name="Otillar R.P."/>
            <person name="Terry A.Y."/>
            <person name="Boore J.L."/>
            <person name="Simakov O."/>
            <person name="Marletaz F."/>
            <person name="Cho S.-J."/>
            <person name="Edsinger-Gonzales E."/>
            <person name="Havlak P."/>
            <person name="Kuo D.-H."/>
            <person name="Larsson T."/>
            <person name="Lv J."/>
            <person name="Arendt D."/>
            <person name="Savage R."/>
            <person name="Osoegawa K."/>
            <person name="de Jong P."/>
            <person name="Lindberg D.R."/>
            <person name="Seaver E.C."/>
            <person name="Weisblat D.A."/>
            <person name="Putnam N.H."/>
            <person name="Grigoriev I.V."/>
            <person name="Rokhsar D.S."/>
        </authorList>
    </citation>
    <scope>NUCLEOTIDE SEQUENCE</scope>
</reference>
<dbReference type="Proteomes" id="UP000015101">
    <property type="component" value="Unassembled WGS sequence"/>
</dbReference>
<dbReference type="InParanoid" id="T1EZM9"/>
<protein>
    <submittedName>
        <fullName evidence="1 2">Uncharacterized protein</fullName>
    </submittedName>
</protein>
<evidence type="ECO:0000313" key="2">
    <source>
        <dbReference type="EnsemblMetazoa" id="HelroP167667"/>
    </source>
</evidence>
<dbReference type="EMBL" id="KB095905">
    <property type="protein sequence ID" value="ESO09848.1"/>
    <property type="molecule type" value="Genomic_DNA"/>
</dbReference>
<sequence>MEHNLNSNSGFFQIILEWREKERSHLGKTVWVQTQVHRVTHTITHLQMCDCVSHKHIPIFEGVQSHFKSNKTSGKTLETNNSQSWDEQVEKVADSNLSIHVNRYFSPAVCSDISLVPTLLPAHLSEDFSWTSSARSIVCNSLKIEQRDFN</sequence>
<dbReference type="RefSeq" id="XP_009011662.1">
    <property type="nucleotide sequence ID" value="XM_009013414.1"/>
</dbReference>
<dbReference type="GeneID" id="20202029"/>
<dbReference type="AlphaFoldDB" id="T1EZM9"/>
<keyword evidence="3" id="KW-1185">Reference proteome</keyword>
<dbReference type="KEGG" id="hro:HELRODRAFT_167667"/>
<reference evidence="2" key="3">
    <citation type="submission" date="2015-06" db="UniProtKB">
        <authorList>
            <consortium name="EnsemblMetazoa"/>
        </authorList>
    </citation>
    <scope>IDENTIFICATION</scope>
</reference>
<evidence type="ECO:0000313" key="3">
    <source>
        <dbReference type="Proteomes" id="UP000015101"/>
    </source>
</evidence>
<dbReference type="EMBL" id="AMQM01002829">
    <property type="status" value="NOT_ANNOTATED_CDS"/>
    <property type="molecule type" value="Genomic_DNA"/>
</dbReference>
<organism evidence="2 3">
    <name type="scientific">Helobdella robusta</name>
    <name type="common">Californian leech</name>
    <dbReference type="NCBI Taxonomy" id="6412"/>
    <lineage>
        <taxon>Eukaryota</taxon>
        <taxon>Metazoa</taxon>
        <taxon>Spiralia</taxon>
        <taxon>Lophotrochozoa</taxon>
        <taxon>Annelida</taxon>
        <taxon>Clitellata</taxon>
        <taxon>Hirudinea</taxon>
        <taxon>Rhynchobdellida</taxon>
        <taxon>Glossiphoniidae</taxon>
        <taxon>Helobdella</taxon>
    </lineage>
</organism>
<reference evidence="1 3" key="2">
    <citation type="journal article" date="2013" name="Nature">
        <title>Insights into bilaterian evolution from three spiralian genomes.</title>
        <authorList>
            <person name="Simakov O."/>
            <person name="Marletaz F."/>
            <person name="Cho S.J."/>
            <person name="Edsinger-Gonzales E."/>
            <person name="Havlak P."/>
            <person name="Hellsten U."/>
            <person name="Kuo D.H."/>
            <person name="Larsson T."/>
            <person name="Lv J."/>
            <person name="Arendt D."/>
            <person name="Savage R."/>
            <person name="Osoegawa K."/>
            <person name="de Jong P."/>
            <person name="Grimwood J."/>
            <person name="Chapman J.A."/>
            <person name="Shapiro H."/>
            <person name="Aerts A."/>
            <person name="Otillar R.P."/>
            <person name="Terry A.Y."/>
            <person name="Boore J.L."/>
            <person name="Grigoriev I.V."/>
            <person name="Lindberg D.R."/>
            <person name="Seaver E.C."/>
            <person name="Weisblat D.A."/>
            <person name="Putnam N.H."/>
            <person name="Rokhsar D.S."/>
        </authorList>
    </citation>
    <scope>NUCLEOTIDE SEQUENCE</scope>
</reference>
<dbReference type="HOGENOM" id="CLU_1742527_0_0_1"/>